<proteinExistence type="predicted"/>
<dbReference type="AlphaFoldDB" id="A0AA35Z3F0"/>
<sequence>MVSHPYPEEDQVVPRTPEEESDYNSRMYLPPILVSTDEEPFEYEEKSSEDEEHPVDEIGGVHANSSPYPDSTSNQDREETQEEDPTESDSSP</sequence>
<dbReference type="EMBL" id="OX465081">
    <property type="protein sequence ID" value="CAI9284662.1"/>
    <property type="molecule type" value="Genomic_DNA"/>
</dbReference>
<feature type="region of interest" description="Disordered" evidence="1">
    <location>
        <begin position="1"/>
        <end position="92"/>
    </location>
</feature>
<evidence type="ECO:0000313" key="2">
    <source>
        <dbReference type="EMBL" id="CAI9284662.1"/>
    </source>
</evidence>
<gene>
    <name evidence="2" type="ORF">LSALG_LOCUS24176</name>
</gene>
<feature type="compositionally biased region" description="Polar residues" evidence="1">
    <location>
        <begin position="63"/>
        <end position="74"/>
    </location>
</feature>
<evidence type="ECO:0000313" key="3">
    <source>
        <dbReference type="Proteomes" id="UP001177003"/>
    </source>
</evidence>
<evidence type="ECO:0000256" key="1">
    <source>
        <dbReference type="SAM" id="MobiDB-lite"/>
    </source>
</evidence>
<organism evidence="2 3">
    <name type="scientific">Lactuca saligna</name>
    <name type="common">Willowleaf lettuce</name>
    <dbReference type="NCBI Taxonomy" id="75948"/>
    <lineage>
        <taxon>Eukaryota</taxon>
        <taxon>Viridiplantae</taxon>
        <taxon>Streptophyta</taxon>
        <taxon>Embryophyta</taxon>
        <taxon>Tracheophyta</taxon>
        <taxon>Spermatophyta</taxon>
        <taxon>Magnoliopsida</taxon>
        <taxon>eudicotyledons</taxon>
        <taxon>Gunneridae</taxon>
        <taxon>Pentapetalae</taxon>
        <taxon>asterids</taxon>
        <taxon>campanulids</taxon>
        <taxon>Asterales</taxon>
        <taxon>Asteraceae</taxon>
        <taxon>Cichorioideae</taxon>
        <taxon>Cichorieae</taxon>
        <taxon>Lactucinae</taxon>
        <taxon>Lactuca</taxon>
    </lineage>
</organism>
<keyword evidence="3" id="KW-1185">Reference proteome</keyword>
<name>A0AA35Z3F0_LACSI</name>
<accession>A0AA35Z3F0</accession>
<protein>
    <submittedName>
        <fullName evidence="2">Uncharacterized protein</fullName>
    </submittedName>
</protein>
<reference evidence="2" key="1">
    <citation type="submission" date="2023-04" db="EMBL/GenBank/DDBJ databases">
        <authorList>
            <person name="Vijverberg K."/>
            <person name="Xiong W."/>
            <person name="Schranz E."/>
        </authorList>
    </citation>
    <scope>NUCLEOTIDE SEQUENCE</scope>
</reference>
<dbReference type="Proteomes" id="UP001177003">
    <property type="component" value="Chromosome 5"/>
</dbReference>
<feature type="compositionally biased region" description="Acidic residues" evidence="1">
    <location>
        <begin position="79"/>
        <end position="92"/>
    </location>
</feature>
<feature type="compositionally biased region" description="Acidic residues" evidence="1">
    <location>
        <begin position="36"/>
        <end position="54"/>
    </location>
</feature>